<protein>
    <submittedName>
        <fullName evidence="1">Uncharacterized protein</fullName>
    </submittedName>
</protein>
<dbReference type="AlphaFoldDB" id="A0A077YYZ6"/>
<dbReference type="Proteomes" id="UP000030665">
    <property type="component" value="Unassembled WGS sequence"/>
</dbReference>
<name>A0A077YYZ6_TRITR</name>
<evidence type="ECO:0000313" key="1">
    <source>
        <dbReference type="EMBL" id="CDW52994.1"/>
    </source>
</evidence>
<dbReference type="EMBL" id="HG805837">
    <property type="protein sequence ID" value="CDW52994.1"/>
    <property type="molecule type" value="Genomic_DNA"/>
</dbReference>
<evidence type="ECO:0000313" key="2">
    <source>
        <dbReference type="Proteomes" id="UP000030665"/>
    </source>
</evidence>
<dbReference type="OrthoDB" id="10504190at2759"/>
<organism evidence="1 2">
    <name type="scientific">Trichuris trichiura</name>
    <name type="common">Whipworm</name>
    <name type="synonym">Trichocephalus trichiurus</name>
    <dbReference type="NCBI Taxonomy" id="36087"/>
    <lineage>
        <taxon>Eukaryota</taxon>
        <taxon>Metazoa</taxon>
        <taxon>Ecdysozoa</taxon>
        <taxon>Nematoda</taxon>
        <taxon>Enoplea</taxon>
        <taxon>Dorylaimia</taxon>
        <taxon>Trichinellida</taxon>
        <taxon>Trichuridae</taxon>
        <taxon>Trichuris</taxon>
    </lineage>
</organism>
<keyword evidence="2" id="KW-1185">Reference proteome</keyword>
<sequence length="248" mass="28664">MKLMKDIPRNELSDFEDDYTDTHEFVRECCMVSHANTKAIKEMTNRWHNHIKETFKLCPKASEEELKKYQNDLITEGNRILMLAMQSLKFGKTINKSMCDLGLHAKKVFYWTKNELDQEEEGRIDDTAAAAASPEVSSHVILSKMVKKFVIFMDIYKRMPLDKQVEHLVRLIEEHAESQVALRKVTAGGRKLSTEEIVAICDLLLTDSKMRKVIREILHGSKEQLADFKLTPRILKALAQLVENENNE</sequence>
<reference evidence="1" key="2">
    <citation type="submission" date="2014-03" db="EMBL/GenBank/DDBJ databases">
        <title>The whipworm genome and dual-species transcriptomics of an intimate host-pathogen interaction.</title>
        <authorList>
            <person name="Foth B.J."/>
            <person name="Tsai I.J."/>
            <person name="Reid A.J."/>
            <person name="Bancroft A.J."/>
            <person name="Nichol S."/>
            <person name="Tracey A."/>
            <person name="Holroyd N."/>
            <person name="Cotton J.A."/>
            <person name="Stanley E.J."/>
            <person name="Zarowiecki M."/>
            <person name="Liu J.Z."/>
            <person name="Huckvale T."/>
            <person name="Cooper P.J."/>
            <person name="Grencis R.K."/>
            <person name="Berriman M."/>
        </authorList>
    </citation>
    <scope>NUCLEOTIDE SEQUENCE [LARGE SCALE GENOMIC DNA]</scope>
</reference>
<accession>A0A077YYZ6</accession>
<reference evidence="1" key="1">
    <citation type="submission" date="2014-01" db="EMBL/GenBank/DDBJ databases">
        <authorList>
            <person name="Aslett M."/>
        </authorList>
    </citation>
    <scope>NUCLEOTIDE SEQUENCE</scope>
</reference>
<gene>
    <name evidence="1" type="ORF">TTRE_0000125701</name>
</gene>
<proteinExistence type="predicted"/>